<reference evidence="1 2" key="1">
    <citation type="submission" date="2019-02" db="EMBL/GenBank/DDBJ databases">
        <title>WGS of Pseudoxanthomonas species novum from clinical isolates.</title>
        <authorList>
            <person name="Bernier A.-M."/>
            <person name="Bernard K."/>
            <person name="Vachon A."/>
        </authorList>
    </citation>
    <scope>NUCLEOTIDE SEQUENCE [LARGE SCALE GENOMIC DNA]</scope>
    <source>
        <strain evidence="2">NML 170316</strain>
    </source>
</reference>
<dbReference type="RefSeq" id="WP_130529745.1">
    <property type="nucleotide sequence ID" value="NZ_SHMD01000002.1"/>
</dbReference>
<evidence type="ECO:0000313" key="2">
    <source>
        <dbReference type="Proteomes" id="UP000293089"/>
    </source>
</evidence>
<dbReference type="Proteomes" id="UP000293089">
    <property type="component" value="Unassembled WGS sequence"/>
</dbReference>
<sequence length="178" mass="19984">MPTAAAKKIRAKRAARPIYMTCMRLMDPATGELHGCFVPSHPIDQRLAKERGYKVGHEYRAELKQSRNRAFHRLAHALGHLVVDNVEGFESLSAHDALKRLQTESGVCCDPLEIDLGPLGKATVNQPRSMAFDEMDGGEFEEFFRGICDHIDRRYLPGITGSVRDEYLLMTGETRRAA</sequence>
<dbReference type="EMBL" id="SHME01000004">
    <property type="protein sequence ID" value="TAA18701.1"/>
    <property type="molecule type" value="Genomic_DNA"/>
</dbReference>
<evidence type="ECO:0000313" key="1">
    <source>
        <dbReference type="EMBL" id="TAA18701.1"/>
    </source>
</evidence>
<organism evidence="1 2">
    <name type="scientific">Pseudoxanthomonas winnipegensis</name>
    <dbReference type="NCBI Taxonomy" id="2480810"/>
    <lineage>
        <taxon>Bacteria</taxon>
        <taxon>Pseudomonadati</taxon>
        <taxon>Pseudomonadota</taxon>
        <taxon>Gammaproteobacteria</taxon>
        <taxon>Lysobacterales</taxon>
        <taxon>Lysobacteraceae</taxon>
        <taxon>Pseudoxanthomonas</taxon>
    </lineage>
</organism>
<gene>
    <name evidence="1" type="ORF">EA658_16575</name>
</gene>
<name>A0ABY1WCG0_9GAMM</name>
<keyword evidence="2" id="KW-1185">Reference proteome</keyword>
<proteinExistence type="predicted"/>
<accession>A0ABY1WCG0</accession>
<protein>
    <submittedName>
        <fullName evidence="1">Uncharacterized protein</fullName>
    </submittedName>
</protein>
<comment type="caution">
    <text evidence="1">The sequence shown here is derived from an EMBL/GenBank/DDBJ whole genome shotgun (WGS) entry which is preliminary data.</text>
</comment>